<name>A0AAU9U482_EUPED</name>
<comment type="caution">
    <text evidence="2">The sequence shown here is derived from an EMBL/GenBank/DDBJ whole genome shotgun (WGS) entry which is preliminary data.</text>
</comment>
<accession>A0AAU9U482</accession>
<evidence type="ECO:0000313" key="3">
    <source>
        <dbReference type="Proteomes" id="UP001153954"/>
    </source>
</evidence>
<dbReference type="Proteomes" id="UP001153954">
    <property type="component" value="Unassembled WGS sequence"/>
</dbReference>
<evidence type="ECO:0000313" key="2">
    <source>
        <dbReference type="EMBL" id="CAH2092529.1"/>
    </source>
</evidence>
<gene>
    <name evidence="2" type="ORF">EEDITHA_LOCUS8282</name>
</gene>
<protein>
    <recommendedName>
        <fullName evidence="4">BESS domain-containing protein</fullName>
    </recommendedName>
</protein>
<dbReference type="EMBL" id="CAKOGL010000012">
    <property type="protein sequence ID" value="CAH2092529.1"/>
    <property type="molecule type" value="Genomic_DNA"/>
</dbReference>
<organism evidence="2 3">
    <name type="scientific">Euphydryas editha</name>
    <name type="common">Edith's checkerspot</name>
    <dbReference type="NCBI Taxonomy" id="104508"/>
    <lineage>
        <taxon>Eukaryota</taxon>
        <taxon>Metazoa</taxon>
        <taxon>Ecdysozoa</taxon>
        <taxon>Arthropoda</taxon>
        <taxon>Hexapoda</taxon>
        <taxon>Insecta</taxon>
        <taxon>Pterygota</taxon>
        <taxon>Neoptera</taxon>
        <taxon>Endopterygota</taxon>
        <taxon>Lepidoptera</taxon>
        <taxon>Glossata</taxon>
        <taxon>Ditrysia</taxon>
        <taxon>Papilionoidea</taxon>
        <taxon>Nymphalidae</taxon>
        <taxon>Nymphalinae</taxon>
        <taxon>Euphydryas</taxon>
    </lineage>
</organism>
<proteinExistence type="predicted"/>
<sequence length="204" mass="23067">MASQLTSELNEINSDNCGKLVSAIKLNTTKKVAKTNAQRQREFQQRKRNERKRRSSPYSSNAPTLLEMGLNESSSSQPVDIKPFTHNPCFALNATPSPALDPKPPSIQNEDDSSSNAFTADENSSYFQFFCSIYSDFLELSPNKQRQFKIKCLDYLYELLVEEDNSHQSHGYSHQDNVSNSSHMSEEEKDVKPVIEDGYIVSSN</sequence>
<feature type="region of interest" description="Disordered" evidence="1">
    <location>
        <begin position="31"/>
        <end position="65"/>
    </location>
</feature>
<evidence type="ECO:0000256" key="1">
    <source>
        <dbReference type="SAM" id="MobiDB-lite"/>
    </source>
</evidence>
<evidence type="ECO:0008006" key="4">
    <source>
        <dbReference type="Google" id="ProtNLM"/>
    </source>
</evidence>
<feature type="compositionally biased region" description="Polar residues" evidence="1">
    <location>
        <begin position="168"/>
        <end position="183"/>
    </location>
</feature>
<reference evidence="2" key="1">
    <citation type="submission" date="2022-03" db="EMBL/GenBank/DDBJ databases">
        <authorList>
            <person name="Tunstrom K."/>
        </authorList>
    </citation>
    <scope>NUCLEOTIDE SEQUENCE</scope>
</reference>
<keyword evidence="3" id="KW-1185">Reference proteome</keyword>
<dbReference type="AlphaFoldDB" id="A0AAU9U482"/>
<feature type="region of interest" description="Disordered" evidence="1">
    <location>
        <begin position="168"/>
        <end position="192"/>
    </location>
</feature>
<feature type="region of interest" description="Disordered" evidence="1">
    <location>
        <begin position="92"/>
        <end position="118"/>
    </location>
</feature>